<evidence type="ECO:0008006" key="3">
    <source>
        <dbReference type="Google" id="ProtNLM"/>
    </source>
</evidence>
<reference evidence="1" key="1">
    <citation type="submission" date="2019-08" db="EMBL/GenBank/DDBJ databases">
        <title>Carotenoids and Carotenoid Binding Proteins in the Halophilic Cyanobacterium Euhalothece sp. ZM00.</title>
        <authorList>
            <person name="Cho S.M."/>
            <person name="Song J.Y."/>
            <person name="Park Y.-I."/>
        </authorList>
    </citation>
    <scope>NUCLEOTIDE SEQUENCE [LARGE SCALE GENOMIC DNA]</scope>
    <source>
        <strain evidence="1">Z-M001</strain>
    </source>
</reference>
<evidence type="ECO:0000313" key="1">
    <source>
        <dbReference type="EMBL" id="QDZ41307.1"/>
    </source>
</evidence>
<accession>A0A5B8NQS2</accession>
<protein>
    <recommendedName>
        <fullName evidence="3">PurM-like C-terminal domain-containing protein</fullName>
    </recommendedName>
</protein>
<dbReference type="OrthoDB" id="9802811at2"/>
<dbReference type="AlphaFoldDB" id="A0A5B8NQS2"/>
<dbReference type="Proteomes" id="UP000318453">
    <property type="component" value="Chromosome"/>
</dbReference>
<sequence length="69" mass="7900">MILYGGEDFELVLTLPHQFAEPLRVGNSATIIGEITQETEVKLSDFDLDLSQGFQRFSNSLKHQRSRFK</sequence>
<organism evidence="1 2">
    <name type="scientific">Euhalothece natronophila Z-M001</name>
    <dbReference type="NCBI Taxonomy" id="522448"/>
    <lineage>
        <taxon>Bacteria</taxon>
        <taxon>Bacillati</taxon>
        <taxon>Cyanobacteriota</taxon>
        <taxon>Cyanophyceae</taxon>
        <taxon>Oscillatoriophycideae</taxon>
        <taxon>Chroococcales</taxon>
        <taxon>Halothecacae</taxon>
        <taxon>Halothece cluster</taxon>
        <taxon>Euhalothece</taxon>
    </lineage>
</organism>
<gene>
    <name evidence="1" type="ORF">FRE64_15990</name>
</gene>
<keyword evidence="2" id="KW-1185">Reference proteome</keyword>
<proteinExistence type="predicted"/>
<dbReference type="SUPFAM" id="SSF56042">
    <property type="entry name" value="PurM C-terminal domain-like"/>
    <property type="match status" value="1"/>
</dbReference>
<name>A0A5B8NQS2_9CHRO</name>
<dbReference type="KEGG" id="enn:FRE64_15990"/>
<dbReference type="RefSeq" id="WP_146297141.1">
    <property type="nucleotide sequence ID" value="NZ_CP042326.1"/>
</dbReference>
<dbReference type="EMBL" id="CP042326">
    <property type="protein sequence ID" value="QDZ41307.1"/>
    <property type="molecule type" value="Genomic_DNA"/>
</dbReference>
<evidence type="ECO:0000313" key="2">
    <source>
        <dbReference type="Proteomes" id="UP000318453"/>
    </source>
</evidence>
<dbReference type="Gene3D" id="3.90.650.10">
    <property type="entry name" value="PurM-like C-terminal domain"/>
    <property type="match status" value="1"/>
</dbReference>
<dbReference type="InterPro" id="IPR036676">
    <property type="entry name" value="PurM-like_C_sf"/>
</dbReference>